<dbReference type="GO" id="GO:0048471">
    <property type="term" value="C:perinuclear region of cytoplasm"/>
    <property type="evidence" value="ECO:0007669"/>
    <property type="project" value="TreeGrafter"/>
</dbReference>
<organism evidence="1">
    <name type="scientific">Tuwongella immobilis</name>
    <dbReference type="NCBI Taxonomy" id="692036"/>
    <lineage>
        <taxon>Bacteria</taxon>
        <taxon>Pseudomonadati</taxon>
        <taxon>Planctomycetota</taxon>
        <taxon>Planctomycetia</taxon>
        <taxon>Gemmatales</taxon>
        <taxon>Gemmataceae</taxon>
        <taxon>Tuwongella</taxon>
    </lineage>
</organism>
<dbReference type="GO" id="GO:0031267">
    <property type="term" value="F:small GTPase binding"/>
    <property type="evidence" value="ECO:0007669"/>
    <property type="project" value="TreeGrafter"/>
</dbReference>
<dbReference type="InterPro" id="IPR032675">
    <property type="entry name" value="LRR_dom_sf"/>
</dbReference>
<evidence type="ECO:0000313" key="2">
    <source>
        <dbReference type="Proteomes" id="UP000464378"/>
    </source>
</evidence>
<gene>
    <name evidence="1" type="ORF">GMBLW1_46110</name>
</gene>
<dbReference type="GO" id="GO:0005096">
    <property type="term" value="F:GTPase activator activity"/>
    <property type="evidence" value="ECO:0007669"/>
    <property type="project" value="InterPro"/>
</dbReference>
<dbReference type="KEGG" id="tim:GMBLW1_46110"/>
<dbReference type="GO" id="GO:0005829">
    <property type="term" value="C:cytosol"/>
    <property type="evidence" value="ECO:0007669"/>
    <property type="project" value="TreeGrafter"/>
</dbReference>
<proteinExistence type="predicted"/>
<dbReference type="InterPro" id="IPR014338">
    <property type="entry name" value="CHP02996_rpt-companion-dom"/>
</dbReference>
<dbReference type="EMBL" id="LR593887">
    <property type="protein sequence ID" value="VTS06525.1"/>
    <property type="molecule type" value="Genomic_DNA"/>
</dbReference>
<sequence length="364" mass="41118">MAFALSETEAAFQRAILIDADDWAARLAYADWLEEQQRSLESHVLRMELALQEYAFDDPRRTQLRSQLWELHRELDTLWIHRLPTLGGVVWGHVVHGVMNQVQISLGAQSRFPEGLFPFLPMMHLQLERIHPKQVRSIREHPALQSLVALTCDSSEVPLPVLMELLSSPFLVNLAVLRLPNLSLTNECTEILTRSPVLHGLQRLDLSRNHLTAISGELLGESPMMQQLRELSLYRNDFFDAGILSLVKSREFPQLTSLEVMNMHIGDRGAIALAESGIFRKLATINLCYNPIGDKGIAAFAECPDLNGKRLILRGNRIGDRGAMALIRSSVIDPTVTTLELGDHQMSETAQERLREHFGPRIYV</sequence>
<dbReference type="PANTHER" id="PTHR24113:SF15">
    <property type="entry name" value="NACHT DOMAIN-CONTAINING PROTEIN"/>
    <property type="match status" value="1"/>
</dbReference>
<dbReference type="InParanoid" id="A0A6C2YUP1"/>
<dbReference type="Pfam" id="PF13516">
    <property type="entry name" value="LRR_6"/>
    <property type="match status" value="3"/>
</dbReference>
<protein>
    <recommendedName>
        <fullName evidence="3">Repeat-companion domain protein</fullName>
    </recommendedName>
</protein>
<dbReference type="InterPro" id="IPR001611">
    <property type="entry name" value="Leu-rich_rpt"/>
</dbReference>
<dbReference type="SUPFAM" id="SSF52047">
    <property type="entry name" value="RNI-like"/>
    <property type="match status" value="1"/>
</dbReference>
<dbReference type="Proteomes" id="UP000464378">
    <property type="component" value="Chromosome"/>
</dbReference>
<dbReference type="RefSeq" id="WP_162659650.1">
    <property type="nucleotide sequence ID" value="NZ_LR593887.1"/>
</dbReference>
<evidence type="ECO:0008006" key="3">
    <source>
        <dbReference type="Google" id="ProtNLM"/>
    </source>
</evidence>
<dbReference type="NCBIfam" id="TIGR02996">
    <property type="entry name" value="rpt_mate_G_obs"/>
    <property type="match status" value="1"/>
</dbReference>
<dbReference type="Gene3D" id="3.80.10.10">
    <property type="entry name" value="Ribonuclease Inhibitor"/>
    <property type="match status" value="2"/>
</dbReference>
<accession>A0A6C2YUP1</accession>
<dbReference type="InterPro" id="IPR027038">
    <property type="entry name" value="RanGap"/>
</dbReference>
<keyword evidence="2" id="KW-1185">Reference proteome</keyword>
<dbReference type="GO" id="GO:0006913">
    <property type="term" value="P:nucleocytoplasmic transport"/>
    <property type="evidence" value="ECO:0007669"/>
    <property type="project" value="TreeGrafter"/>
</dbReference>
<dbReference type="Pfam" id="PF00560">
    <property type="entry name" value="LRR_1"/>
    <property type="match status" value="1"/>
</dbReference>
<dbReference type="AlphaFoldDB" id="A0A6C2YUP1"/>
<reference evidence="1" key="1">
    <citation type="submission" date="2019-04" db="EMBL/GenBank/DDBJ databases">
        <authorList>
            <consortium name="Science for Life Laboratories"/>
        </authorList>
    </citation>
    <scope>NUCLEOTIDE SEQUENCE</scope>
    <source>
        <strain evidence="1">MBLW1</strain>
    </source>
</reference>
<name>A0A6C2YUP1_9BACT</name>
<evidence type="ECO:0000313" key="1">
    <source>
        <dbReference type="EMBL" id="VIP04582.1"/>
    </source>
</evidence>
<dbReference type="PANTHER" id="PTHR24113">
    <property type="entry name" value="RAN GTPASE-ACTIVATING PROTEIN 1"/>
    <property type="match status" value="1"/>
</dbReference>
<dbReference type="EMBL" id="LR586016">
    <property type="protein sequence ID" value="VIP04582.1"/>
    <property type="molecule type" value="Genomic_DNA"/>
</dbReference>